<keyword evidence="2" id="KW-1185">Reference proteome</keyword>
<accession>A0A9X3WM87</accession>
<dbReference type="PANTHER" id="PTHR37031">
    <property type="entry name" value="METALLOPHOSPHATASE BINDING DOMAIN PROTEIN"/>
    <property type="match status" value="1"/>
</dbReference>
<protein>
    <recommendedName>
        <fullName evidence="3">PhoD-like phosphatase metallophosphatase domain-containing protein</fullName>
    </recommendedName>
</protein>
<dbReference type="InterPro" id="IPR029052">
    <property type="entry name" value="Metallo-depent_PP-like"/>
</dbReference>
<dbReference type="EMBL" id="JAMQJZ010000009">
    <property type="protein sequence ID" value="MDC3421203.1"/>
    <property type="molecule type" value="Genomic_DNA"/>
</dbReference>
<dbReference type="Gene3D" id="3.60.21.70">
    <property type="entry name" value="PhoD-like phosphatase"/>
    <property type="match status" value="1"/>
</dbReference>
<comment type="caution">
    <text evidence="1">The sequence shown here is derived from an EMBL/GenBank/DDBJ whole genome shotgun (WGS) entry which is preliminary data.</text>
</comment>
<proteinExistence type="predicted"/>
<dbReference type="SUPFAM" id="SSF56300">
    <property type="entry name" value="Metallo-dependent phosphatases"/>
    <property type="match status" value="1"/>
</dbReference>
<dbReference type="Proteomes" id="UP001145072">
    <property type="component" value="Unassembled WGS sequence"/>
</dbReference>
<evidence type="ECO:0000313" key="1">
    <source>
        <dbReference type="EMBL" id="MDC3421203.1"/>
    </source>
</evidence>
<dbReference type="PANTHER" id="PTHR37031:SF2">
    <property type="entry name" value="PHOD-LIKE PHOSPHATASE METALLOPHOSPHATASE DOMAIN-CONTAINING PROTEIN"/>
    <property type="match status" value="1"/>
</dbReference>
<dbReference type="AlphaFoldDB" id="A0A9X3WM87"/>
<evidence type="ECO:0008006" key="3">
    <source>
        <dbReference type="Google" id="ProtNLM"/>
    </source>
</evidence>
<sequence>MHIPALLAGPIIRRTEHNRVCIWVATNDDYDINADFYQINTQRKTAYKPIKTDTQTETMKLGKKLYIHLISVTPLGRNFPSGTLIGYNLNFFNNAQTFDLGTLGLLDAQNPHSIVYGDLELPSFFIDQDNEKRNTVLYGSCRKPHSEGDDALVSADVQTEETHINMEKRPSALFLLGDQIYADDIPDPLASFIFDLSKEMVGEEELGLLDNRLKLDPFVSSIDLIHGRQFIVNHFAKFTSNHAANHLMQLGEYSIMYLLSFSPDLWEVADDYGIYHSFEYKYEKEKLYFVYPDRDCYREEYKKEYEQFRARYINQLKQIYRFQENLYRVRRLLANTPTYMIFDDHDITDDWNLTIDWKNNVSESPLGRHIVANGLGAYWAFQGWGNDPDAFNKGFKIKMQKHFNQLDPQSPSYDDYVDILWDFDRWHFVTPTSPKAIFLDTRTMRGYDPSPKPTKIGSLIEENIRSPQLINETGWEKMTDALQKANWNRGDHLLVISPTPLYGIGLIESVLHNYVYPLRVLGVSVQSMLDFEAWKYNEQGYHAFLRWLENLEPRNCFILSGDVHYASSVHATVAFPNQTNLNIYQFTSSPMSNMSFTGFWGFLMQKVVWLNALKRKKITIHRHCNEDGHLVYEGKDQACPSNFLWRENIQYLSMDNGAIIETDNNIGLLEWNHSIVQHKLLQYYEVYKHEKFFEALELD</sequence>
<name>A0A9X3WM87_9BACI</name>
<dbReference type="RefSeq" id="WP_259871674.1">
    <property type="nucleotide sequence ID" value="NZ_JAMQJZ010000009.1"/>
</dbReference>
<dbReference type="InterPro" id="IPR038607">
    <property type="entry name" value="PhoD-like_sf"/>
</dbReference>
<evidence type="ECO:0000313" key="2">
    <source>
        <dbReference type="Proteomes" id="UP001145072"/>
    </source>
</evidence>
<gene>
    <name evidence="1" type="ORF">NC661_12560</name>
</gene>
<organism evidence="1 2">
    <name type="scientific">Aquibacillus koreensis</name>
    <dbReference type="NCBI Taxonomy" id="279446"/>
    <lineage>
        <taxon>Bacteria</taxon>
        <taxon>Bacillati</taxon>
        <taxon>Bacillota</taxon>
        <taxon>Bacilli</taxon>
        <taxon>Bacillales</taxon>
        <taxon>Bacillaceae</taxon>
        <taxon>Aquibacillus</taxon>
    </lineage>
</organism>
<reference evidence="1" key="1">
    <citation type="submission" date="2022-06" db="EMBL/GenBank/DDBJ databases">
        <title>Aquibacillus sp. a new bacterium isolated from soil saline samples.</title>
        <authorList>
            <person name="Galisteo C."/>
            <person name="De La Haba R."/>
            <person name="Sanchez-Porro C."/>
            <person name="Ventosa A."/>
        </authorList>
    </citation>
    <scope>NUCLEOTIDE SEQUENCE</scope>
    <source>
        <strain evidence="1">JCM 12387</strain>
    </source>
</reference>